<gene>
    <name evidence="1" type="ORF">OS493_008000</name>
</gene>
<name>A0A9W9YF05_9CNID</name>
<sequence>MHELPIKNIFGLTQEAIIGLVANLESRELRRMEYEERGLPSEHPRASATDNVEGIIALMHEMLGEIFDVKQFRDAQPKILNEFRKRIDPQLKFYYWTGANEHYREFELPSFNQPTGEGIAERLDRVNISRRGDPGVFVANRASLPQRGQLTVRAQLHRAPVGLPPPMMQGDRVQ</sequence>
<dbReference type="Proteomes" id="UP001163046">
    <property type="component" value="Unassembled WGS sequence"/>
</dbReference>
<evidence type="ECO:0000313" key="1">
    <source>
        <dbReference type="EMBL" id="KAJ7337842.1"/>
    </source>
</evidence>
<dbReference type="EMBL" id="MU827780">
    <property type="protein sequence ID" value="KAJ7337842.1"/>
    <property type="molecule type" value="Genomic_DNA"/>
</dbReference>
<comment type="caution">
    <text evidence="1">The sequence shown here is derived from an EMBL/GenBank/DDBJ whole genome shotgun (WGS) entry which is preliminary data.</text>
</comment>
<proteinExistence type="predicted"/>
<dbReference type="OrthoDB" id="5968365at2759"/>
<keyword evidence="2" id="KW-1185">Reference proteome</keyword>
<evidence type="ECO:0000313" key="2">
    <source>
        <dbReference type="Proteomes" id="UP001163046"/>
    </source>
</evidence>
<dbReference type="AlphaFoldDB" id="A0A9W9YF05"/>
<organism evidence="1 2">
    <name type="scientific">Desmophyllum pertusum</name>
    <dbReference type="NCBI Taxonomy" id="174260"/>
    <lineage>
        <taxon>Eukaryota</taxon>
        <taxon>Metazoa</taxon>
        <taxon>Cnidaria</taxon>
        <taxon>Anthozoa</taxon>
        <taxon>Hexacorallia</taxon>
        <taxon>Scleractinia</taxon>
        <taxon>Caryophylliina</taxon>
        <taxon>Caryophylliidae</taxon>
        <taxon>Desmophyllum</taxon>
    </lineage>
</organism>
<accession>A0A9W9YF05</accession>
<protein>
    <submittedName>
        <fullName evidence="1">Uncharacterized protein</fullName>
    </submittedName>
</protein>
<reference evidence="1" key="1">
    <citation type="submission" date="2023-01" db="EMBL/GenBank/DDBJ databases">
        <title>Genome assembly of the deep-sea coral Lophelia pertusa.</title>
        <authorList>
            <person name="Herrera S."/>
            <person name="Cordes E."/>
        </authorList>
    </citation>
    <scope>NUCLEOTIDE SEQUENCE</scope>
    <source>
        <strain evidence="1">USNM1676648</strain>
        <tissue evidence="1">Polyp</tissue>
    </source>
</reference>